<dbReference type="KEGG" id="ctes:O987_11495"/>
<dbReference type="Pfam" id="PF02283">
    <property type="entry name" value="CobU"/>
    <property type="match status" value="1"/>
</dbReference>
<dbReference type="GO" id="GO:0005524">
    <property type="term" value="F:ATP binding"/>
    <property type="evidence" value="ECO:0007669"/>
    <property type="project" value="UniProtKB-UniRule"/>
</dbReference>
<dbReference type="Proteomes" id="UP000028782">
    <property type="component" value="Chromosome"/>
</dbReference>
<feature type="active site" description="GMP-histidine intermediate" evidence="15">
    <location>
        <position position="65"/>
    </location>
</feature>
<comment type="pathway">
    <text evidence="5 14">Cofactor biosynthesis; adenosylcobalamin biosynthesis; adenosylcobalamin from cob(II)yrinate a,c-diamide: step 6/7.</text>
</comment>
<evidence type="ECO:0000256" key="10">
    <source>
        <dbReference type="ARBA" id="ARBA00022741"/>
    </source>
</evidence>
<comment type="function">
    <text evidence="4 14">Catalyzes ATP-dependent phosphorylation of adenosylcobinamide and addition of GMP to adenosylcobinamide phosphate.</text>
</comment>
<dbReference type="PIRSF" id="PIRSF006135">
    <property type="entry name" value="CobU"/>
    <property type="match status" value="1"/>
</dbReference>
<dbReference type="PANTHER" id="PTHR34848:SF1">
    <property type="entry name" value="BIFUNCTIONAL ADENOSYLCOBALAMIN BIOSYNTHESIS PROTEIN COBU"/>
    <property type="match status" value="1"/>
</dbReference>
<evidence type="ECO:0000256" key="8">
    <source>
        <dbReference type="ARBA" id="ARBA00022573"/>
    </source>
</evidence>
<keyword evidence="12 14" id="KW-0067">ATP-binding</keyword>
<dbReference type="Gene3D" id="3.40.50.300">
    <property type="entry name" value="P-loop containing nucleotide triphosphate hydrolases"/>
    <property type="match status" value="1"/>
</dbReference>
<comment type="catalytic activity">
    <reaction evidence="1 14">
        <text>adenosylcob(III)inamide + ATP = adenosylcob(III)inamide phosphate + ADP + H(+)</text>
        <dbReference type="Rhea" id="RHEA:15769"/>
        <dbReference type="ChEBI" id="CHEBI:2480"/>
        <dbReference type="ChEBI" id="CHEBI:15378"/>
        <dbReference type="ChEBI" id="CHEBI:30616"/>
        <dbReference type="ChEBI" id="CHEBI:58502"/>
        <dbReference type="ChEBI" id="CHEBI:456216"/>
        <dbReference type="EC" id="2.7.1.156"/>
    </reaction>
</comment>
<comment type="pathway">
    <text evidence="6 14">Cofactor biosynthesis; adenosylcobalamin biosynthesis; adenosylcobalamin from cob(II)yrinate a,c-diamide: step 5/7.</text>
</comment>
<name>A0A076PL27_COMTE</name>
<dbReference type="InterPro" id="IPR003203">
    <property type="entry name" value="CobU/CobP"/>
</dbReference>
<evidence type="ECO:0000256" key="14">
    <source>
        <dbReference type="PIRNR" id="PIRNR006135"/>
    </source>
</evidence>
<organism evidence="17 18">
    <name type="scientific">Comamonas testosteroni TK102</name>
    <dbReference type="NCBI Taxonomy" id="1392005"/>
    <lineage>
        <taxon>Bacteria</taxon>
        <taxon>Pseudomonadati</taxon>
        <taxon>Pseudomonadota</taxon>
        <taxon>Betaproteobacteria</taxon>
        <taxon>Burkholderiales</taxon>
        <taxon>Comamonadaceae</taxon>
        <taxon>Comamonas</taxon>
    </lineage>
</organism>
<dbReference type="GO" id="GO:0005525">
    <property type="term" value="F:GTP binding"/>
    <property type="evidence" value="ECO:0007669"/>
    <property type="project" value="UniProtKB-UniRule"/>
</dbReference>
<sequence>MSPASTVSFVMPRTQLILGGQKSGKSRRAELLARQWLQADAGHQAVLVATGQAWDAEMSERIAHHQRDRAERVPGMLTIEEPRELAQVLARHSSPQRLLVIDCLTLWLTNWLMPVEAEDLEVSQPQTHDWQAQLALFLKALDAAAGPVILVGNEIGLGVIPMGREVRAFVDALGLLNQQAAAHCESVTLMCAGLPLALKGPQA</sequence>
<proteinExistence type="inferred from homology"/>
<evidence type="ECO:0000256" key="2">
    <source>
        <dbReference type="ARBA" id="ARBA00000711"/>
    </source>
</evidence>
<dbReference type="PANTHER" id="PTHR34848">
    <property type="match status" value="1"/>
</dbReference>
<keyword evidence="17" id="KW-0548">Nucleotidyltransferase</keyword>
<keyword evidence="9 14" id="KW-0808">Transferase</keyword>
<feature type="binding site" evidence="16">
    <location>
        <position position="80"/>
    </location>
    <ligand>
        <name>GTP</name>
        <dbReference type="ChEBI" id="CHEBI:37565"/>
    </ligand>
</feature>
<reference evidence="17 18" key="1">
    <citation type="journal article" date="2014" name="Genome Announc.">
        <title>Complete Genome Sequence of Polychlorinated Biphenyl Degrader Comamonas testosteroni TK102 (NBRC 109938).</title>
        <authorList>
            <person name="Fukuda K."/>
            <person name="Hosoyama A."/>
            <person name="Tsuchikane K."/>
            <person name="Ohji S."/>
            <person name="Yamazoe A."/>
            <person name="Fujita N."/>
            <person name="Shintani M."/>
            <person name="Kimbara K."/>
        </authorList>
    </citation>
    <scope>NUCLEOTIDE SEQUENCE [LARGE SCALE GENOMIC DNA]</scope>
    <source>
        <strain evidence="17">TK102</strain>
    </source>
</reference>
<evidence type="ECO:0000256" key="15">
    <source>
        <dbReference type="PIRSR" id="PIRSR006135-1"/>
    </source>
</evidence>
<accession>A0A076PL27</accession>
<comment type="catalytic activity">
    <reaction evidence="3">
        <text>adenosylcob(III)inamide + GTP = adenosylcob(III)inamide phosphate + GDP + H(+)</text>
        <dbReference type="Rhea" id="RHEA:15765"/>
        <dbReference type="ChEBI" id="CHEBI:2480"/>
        <dbReference type="ChEBI" id="CHEBI:15378"/>
        <dbReference type="ChEBI" id="CHEBI:37565"/>
        <dbReference type="ChEBI" id="CHEBI:58189"/>
        <dbReference type="ChEBI" id="CHEBI:58502"/>
        <dbReference type="EC" id="2.7.1.156"/>
    </reaction>
</comment>
<dbReference type="HOGENOM" id="CLU_094161_0_1_4"/>
<evidence type="ECO:0000256" key="6">
    <source>
        <dbReference type="ARBA" id="ARBA00005159"/>
    </source>
</evidence>
<evidence type="ECO:0000256" key="11">
    <source>
        <dbReference type="ARBA" id="ARBA00022777"/>
    </source>
</evidence>
<dbReference type="EC" id="2.7.1.156" evidence="14"/>
<dbReference type="SUPFAM" id="SSF52540">
    <property type="entry name" value="P-loop containing nucleoside triphosphate hydrolases"/>
    <property type="match status" value="1"/>
</dbReference>
<dbReference type="GO" id="GO:0043752">
    <property type="term" value="F:adenosylcobinamide kinase activity"/>
    <property type="evidence" value="ECO:0007669"/>
    <property type="project" value="UniProtKB-EC"/>
</dbReference>
<dbReference type="EC" id="2.7.7.62" evidence="14"/>
<dbReference type="UniPathway" id="UPA00148">
    <property type="reaction ID" value="UER00236"/>
</dbReference>
<dbReference type="GO" id="GO:0008820">
    <property type="term" value="F:cobinamide phosphate guanylyltransferase activity"/>
    <property type="evidence" value="ECO:0007669"/>
    <property type="project" value="UniProtKB-UniRule"/>
</dbReference>
<keyword evidence="13 14" id="KW-0342">GTP-binding</keyword>
<dbReference type="EMBL" id="CP006704">
    <property type="protein sequence ID" value="AIJ46418.1"/>
    <property type="molecule type" value="Genomic_DNA"/>
</dbReference>
<evidence type="ECO:0000256" key="7">
    <source>
        <dbReference type="ARBA" id="ARBA00007490"/>
    </source>
</evidence>
<comment type="catalytic activity">
    <reaction evidence="2 14">
        <text>adenosylcob(III)inamide phosphate + GTP + H(+) = adenosylcob(III)inamide-GDP + diphosphate</text>
        <dbReference type="Rhea" id="RHEA:22712"/>
        <dbReference type="ChEBI" id="CHEBI:15378"/>
        <dbReference type="ChEBI" id="CHEBI:33019"/>
        <dbReference type="ChEBI" id="CHEBI:37565"/>
        <dbReference type="ChEBI" id="CHEBI:58502"/>
        <dbReference type="ChEBI" id="CHEBI:60487"/>
        <dbReference type="EC" id="2.7.7.62"/>
    </reaction>
</comment>
<feature type="binding site" evidence="16">
    <location>
        <position position="102"/>
    </location>
    <ligand>
        <name>GTP</name>
        <dbReference type="ChEBI" id="CHEBI:37565"/>
    </ligand>
</feature>
<protein>
    <recommendedName>
        <fullName evidence="14">Bifunctional adenosylcobalamin biosynthesis protein</fullName>
        <ecNumber evidence="14">2.7.1.156</ecNumber>
        <ecNumber evidence="14">2.7.7.62</ecNumber>
    </recommendedName>
</protein>
<evidence type="ECO:0000256" key="12">
    <source>
        <dbReference type="ARBA" id="ARBA00022840"/>
    </source>
</evidence>
<feature type="binding site" evidence="16">
    <location>
        <begin position="49"/>
        <end position="51"/>
    </location>
    <ligand>
        <name>GTP</name>
        <dbReference type="ChEBI" id="CHEBI:37565"/>
    </ligand>
</feature>
<keyword evidence="11 14" id="KW-0418">Kinase</keyword>
<dbReference type="AlphaFoldDB" id="A0A076PL27"/>
<keyword evidence="10 14" id="KW-0547">Nucleotide-binding</keyword>
<evidence type="ECO:0000256" key="9">
    <source>
        <dbReference type="ARBA" id="ARBA00022679"/>
    </source>
</evidence>
<dbReference type="CDD" id="cd00544">
    <property type="entry name" value="CobU"/>
    <property type="match status" value="1"/>
</dbReference>
<dbReference type="GO" id="GO:0009236">
    <property type="term" value="P:cobalamin biosynthetic process"/>
    <property type="evidence" value="ECO:0007669"/>
    <property type="project" value="UniProtKB-UniRule"/>
</dbReference>
<comment type="similarity">
    <text evidence="7 14">Belongs to the CobU/CobP family.</text>
</comment>
<dbReference type="InterPro" id="IPR027417">
    <property type="entry name" value="P-loop_NTPase"/>
</dbReference>
<evidence type="ECO:0000256" key="5">
    <source>
        <dbReference type="ARBA" id="ARBA00004692"/>
    </source>
</evidence>
<evidence type="ECO:0000256" key="13">
    <source>
        <dbReference type="ARBA" id="ARBA00023134"/>
    </source>
</evidence>
<evidence type="ECO:0000313" key="17">
    <source>
        <dbReference type="EMBL" id="AIJ46418.1"/>
    </source>
</evidence>
<evidence type="ECO:0000256" key="4">
    <source>
        <dbReference type="ARBA" id="ARBA00003889"/>
    </source>
</evidence>
<feature type="binding site" evidence="16">
    <location>
        <begin position="19"/>
        <end position="26"/>
    </location>
    <ligand>
        <name>GTP</name>
        <dbReference type="ChEBI" id="CHEBI:37565"/>
    </ligand>
</feature>
<gene>
    <name evidence="17" type="ORF">O987_11495</name>
</gene>
<evidence type="ECO:0000256" key="1">
    <source>
        <dbReference type="ARBA" id="ARBA00000312"/>
    </source>
</evidence>
<evidence type="ECO:0000256" key="16">
    <source>
        <dbReference type="PIRSR" id="PIRSR006135-2"/>
    </source>
</evidence>
<evidence type="ECO:0000313" key="18">
    <source>
        <dbReference type="Proteomes" id="UP000028782"/>
    </source>
</evidence>
<keyword evidence="8 14" id="KW-0169">Cobalamin biosynthesis</keyword>
<evidence type="ECO:0000256" key="3">
    <source>
        <dbReference type="ARBA" id="ARBA00001522"/>
    </source>
</evidence>